<feature type="domain" description="Nudix hydrolase" evidence="2">
    <location>
        <begin position="68"/>
        <end position="193"/>
    </location>
</feature>
<dbReference type="PROSITE" id="PS51462">
    <property type="entry name" value="NUDIX"/>
    <property type="match status" value="1"/>
</dbReference>
<evidence type="ECO:0000256" key="1">
    <source>
        <dbReference type="ARBA" id="ARBA00005582"/>
    </source>
</evidence>
<dbReference type="PANTHER" id="PTHR43736:SF1">
    <property type="entry name" value="DIHYDRONEOPTERIN TRIPHOSPHATE DIPHOSPHATASE"/>
    <property type="match status" value="1"/>
</dbReference>
<comment type="caution">
    <text evidence="3">The sequence shown here is derived from an EMBL/GenBank/DDBJ whole genome shotgun (WGS) entry which is preliminary data.</text>
</comment>
<dbReference type="Gene3D" id="3.90.79.10">
    <property type="entry name" value="Nucleoside Triphosphate Pyrophosphohydrolase"/>
    <property type="match status" value="1"/>
</dbReference>
<protein>
    <submittedName>
        <fullName evidence="3">ADP-ribose pyrophosphatase</fullName>
    </submittedName>
</protein>
<reference evidence="3 4" key="1">
    <citation type="submission" date="2015-12" db="EMBL/GenBank/DDBJ databases">
        <title>Streptococcus penaeicida sp. nov.</title>
        <authorList>
            <person name="Gomez-Gil B."/>
            <person name="Morales-Covarrubias M."/>
        </authorList>
    </citation>
    <scope>NUCLEOTIDE SEQUENCE [LARGE SCALE GENOMIC DNA]</scope>
    <source>
        <strain evidence="3 4">CAIM 1838</strain>
    </source>
</reference>
<dbReference type="CDD" id="cd18889">
    <property type="entry name" value="NUDIX_ADPRase"/>
    <property type="match status" value="1"/>
</dbReference>
<dbReference type="Gene3D" id="6.10.250.1120">
    <property type="match status" value="1"/>
</dbReference>
<name>A0A2N8LA54_9STRE</name>
<dbReference type="Pfam" id="PF00293">
    <property type="entry name" value="NUDIX"/>
    <property type="match status" value="1"/>
</dbReference>
<dbReference type="Proteomes" id="UP000235963">
    <property type="component" value="Unassembled WGS sequence"/>
</dbReference>
<evidence type="ECO:0000313" key="4">
    <source>
        <dbReference type="Proteomes" id="UP000235963"/>
    </source>
</evidence>
<comment type="similarity">
    <text evidence="1">Belongs to the Nudix hydrolase family.</text>
</comment>
<evidence type="ECO:0000313" key="3">
    <source>
        <dbReference type="EMBL" id="PND47034.1"/>
    </source>
</evidence>
<gene>
    <name evidence="3" type="ORF">AT575_09640</name>
</gene>
<organism evidence="3 4">
    <name type="scientific">Streptococcus penaeicida</name>
    <dbReference type="NCBI Taxonomy" id="1765960"/>
    <lineage>
        <taxon>Bacteria</taxon>
        <taxon>Bacillati</taxon>
        <taxon>Bacillota</taxon>
        <taxon>Bacilli</taxon>
        <taxon>Lactobacillales</taxon>
        <taxon>Streptococcaceae</taxon>
        <taxon>Streptococcus</taxon>
    </lineage>
</organism>
<sequence length="206" mass="23559">MQENPKWLDWATRLQSLAQAGLFYSKDVFDQERYQEIRDIAAEMMSEQTEIPLPKMKELFCHEVGYQTPKLDTRAAIFKDDKILLVKERNGTWSLPGGWVDSNLSIEENTIKEVKEEAGIDVKADFIIAIQDRAKHNQPIYPYGVCKVFVACTYLSGHFESNSETSESAYFSENQLPGLATAKNTAEQISMCFAAHRDSNWKTQFD</sequence>
<dbReference type="SUPFAM" id="SSF55811">
    <property type="entry name" value="Nudix"/>
    <property type="match status" value="1"/>
</dbReference>
<dbReference type="OrthoDB" id="9804442at2"/>
<dbReference type="EMBL" id="LOCM01000033">
    <property type="protein sequence ID" value="PND47034.1"/>
    <property type="molecule type" value="Genomic_DNA"/>
</dbReference>
<proteinExistence type="inferred from homology"/>
<keyword evidence="4" id="KW-1185">Reference proteome</keyword>
<dbReference type="Pfam" id="PF12535">
    <property type="entry name" value="Nudix_N"/>
    <property type="match status" value="1"/>
</dbReference>
<dbReference type="AlphaFoldDB" id="A0A2N8LA54"/>
<evidence type="ECO:0000259" key="2">
    <source>
        <dbReference type="PROSITE" id="PS51462"/>
    </source>
</evidence>
<dbReference type="InterPro" id="IPR000086">
    <property type="entry name" value="NUDIX_hydrolase_dom"/>
</dbReference>
<dbReference type="InterPro" id="IPR059176">
    <property type="entry name" value="UDP-X_N"/>
</dbReference>
<dbReference type="InterPro" id="IPR015797">
    <property type="entry name" value="NUDIX_hydrolase-like_dom_sf"/>
</dbReference>
<accession>A0A2N8LA54</accession>
<dbReference type="PANTHER" id="PTHR43736">
    <property type="entry name" value="ADP-RIBOSE PYROPHOSPHATASE"/>
    <property type="match status" value="1"/>
</dbReference>
<dbReference type="RefSeq" id="WP_102778153.1">
    <property type="nucleotide sequence ID" value="NZ_CBCSGP010000009.1"/>
</dbReference>